<dbReference type="InterPro" id="IPR018486">
    <property type="entry name" value="Hemopexin_CS"/>
</dbReference>
<dbReference type="GeneTree" id="ENSGT00940000159759"/>
<keyword evidence="9" id="KW-0677">Repeat</keyword>
<evidence type="ECO:0000256" key="8">
    <source>
        <dbReference type="ARBA" id="ARBA00022729"/>
    </source>
</evidence>
<dbReference type="InterPro" id="IPR036375">
    <property type="entry name" value="Hemopexin-like_dom_sf"/>
</dbReference>
<feature type="binding site" evidence="24">
    <location>
        <position position="198"/>
    </location>
    <ligand>
        <name>Ca(2+)</name>
        <dbReference type="ChEBI" id="CHEBI:29108"/>
        <label>1</label>
    </ligand>
</feature>
<feature type="repeat" description="Hemopexin" evidence="28">
    <location>
        <begin position="416"/>
        <end position="459"/>
    </location>
</feature>
<evidence type="ECO:0000256" key="15">
    <source>
        <dbReference type="ARBA" id="ARBA00023105"/>
    </source>
</evidence>
<accession>A0A452TVJ3</accession>
<keyword evidence="14" id="KW-0482">Metalloprotease</keyword>
<evidence type="ECO:0000256" key="28">
    <source>
        <dbReference type="PROSITE-ProRule" id="PRU01011"/>
    </source>
</evidence>
<dbReference type="GO" id="GO:0031012">
    <property type="term" value="C:extracellular matrix"/>
    <property type="evidence" value="ECO:0007669"/>
    <property type="project" value="InterPro"/>
</dbReference>
<evidence type="ECO:0000259" key="30">
    <source>
        <dbReference type="SMART" id="SM00235"/>
    </source>
</evidence>
<dbReference type="GO" id="GO:0008270">
    <property type="term" value="F:zinc ion binding"/>
    <property type="evidence" value="ECO:0007669"/>
    <property type="project" value="InterPro"/>
</dbReference>
<evidence type="ECO:0000256" key="7">
    <source>
        <dbReference type="ARBA" id="ARBA00022723"/>
    </source>
</evidence>
<evidence type="ECO:0000256" key="9">
    <source>
        <dbReference type="ARBA" id="ARBA00022737"/>
    </source>
</evidence>
<evidence type="ECO:0000256" key="16">
    <source>
        <dbReference type="ARBA" id="ARBA00023145"/>
    </source>
</evidence>
<dbReference type="SMART" id="SM00120">
    <property type="entry name" value="HX"/>
    <property type="match status" value="4"/>
</dbReference>
<feature type="binding site" evidence="23">
    <location>
        <position position="227"/>
    </location>
    <ligand>
        <name>Zn(2+)</name>
        <dbReference type="ChEBI" id="CHEBI:29105"/>
        <label>2</label>
        <note>catalytic</note>
    </ligand>
</feature>
<evidence type="ECO:0000256" key="17">
    <source>
        <dbReference type="ARBA" id="ARBA00023157"/>
    </source>
</evidence>
<feature type="binding site" evidence="24">
    <location>
        <position position="325"/>
    </location>
    <ligand>
        <name>Ca(2+)</name>
        <dbReference type="ChEBI" id="CHEBI:29108"/>
        <label>5</label>
    </ligand>
</feature>
<dbReference type="InterPro" id="IPR033739">
    <property type="entry name" value="M10A_MMP"/>
</dbReference>
<dbReference type="PANTHER" id="PTHR10201:SF215">
    <property type="entry name" value="STROMELYSIN-1"/>
    <property type="match status" value="1"/>
</dbReference>
<feature type="binding site" evidence="24">
    <location>
        <position position="323"/>
    </location>
    <ligand>
        <name>Ca(2+)</name>
        <dbReference type="ChEBI" id="CHEBI:29108"/>
        <label>4</label>
    </ligand>
</feature>
<evidence type="ECO:0000256" key="10">
    <source>
        <dbReference type="ARBA" id="ARBA00022801"/>
    </source>
</evidence>
<evidence type="ECO:0000256" key="6">
    <source>
        <dbReference type="ARBA" id="ARBA00022670"/>
    </source>
</evidence>
<feature type="modified residue" description="Phosphotyrosine; by PKDCC" evidence="26">
    <location>
        <position position="354"/>
    </location>
</feature>
<feature type="domain" description="Peptidase metallopeptidase" evidence="30">
    <location>
        <begin position="104"/>
        <end position="264"/>
    </location>
</feature>
<evidence type="ECO:0000256" key="18">
    <source>
        <dbReference type="ARBA" id="ARBA00036188"/>
    </source>
</evidence>
<feature type="binding site" evidence="24">
    <location>
        <position position="197"/>
    </location>
    <ligand>
        <name>Ca(2+)</name>
        <dbReference type="ChEBI" id="CHEBI:29108"/>
        <label>3</label>
    </ligand>
</feature>
<feature type="disulfide bond" evidence="25">
    <location>
        <begin position="272"/>
        <end position="459"/>
    </location>
</feature>
<evidence type="ECO:0000256" key="20">
    <source>
        <dbReference type="ARBA" id="ARBA00039664"/>
    </source>
</evidence>
<feature type="binding site" evidence="24">
    <location>
        <position position="195"/>
    </location>
    <ligand>
        <name>Zn(2+)</name>
        <dbReference type="ChEBI" id="CHEBI:29105"/>
        <label>1</label>
    </ligand>
</feature>
<name>A0A452TVJ3_URSMA</name>
<proteinExistence type="inferred from homology"/>
<keyword evidence="5" id="KW-0399">Innate immunity</keyword>
<dbReference type="InterPro" id="IPR018487">
    <property type="entry name" value="Hemopexin-like_repeat"/>
</dbReference>
<feature type="binding site" evidence="24">
    <location>
        <position position="281"/>
    </location>
    <ligand>
        <name>Ca(2+)</name>
        <dbReference type="ChEBI" id="CHEBI:29108"/>
        <label>5</label>
    </ligand>
</feature>
<dbReference type="Gene3D" id="2.110.10.10">
    <property type="entry name" value="Hemopexin-like domain"/>
    <property type="match status" value="1"/>
</dbReference>
<feature type="binding site" evidence="24">
    <location>
        <position position="174"/>
    </location>
    <ligand>
        <name>Ca(2+)</name>
        <dbReference type="ChEBI" id="CHEBI:29108"/>
        <label>3</label>
    </ligand>
</feature>
<feature type="binding site" evidence="24">
    <location>
        <position position="175"/>
    </location>
    <ligand>
        <name>Ca(2+)</name>
        <dbReference type="ChEBI" id="CHEBI:29108"/>
        <label>3</label>
    </ligand>
</feature>
<dbReference type="PANTHER" id="PTHR10201">
    <property type="entry name" value="MATRIX METALLOPROTEINASE"/>
    <property type="match status" value="1"/>
</dbReference>
<evidence type="ECO:0000256" key="2">
    <source>
        <dbReference type="ARBA" id="ARBA00010370"/>
    </source>
</evidence>
<dbReference type="GO" id="GO:0006508">
    <property type="term" value="P:proteolysis"/>
    <property type="evidence" value="ECO:0007669"/>
    <property type="project" value="UniProtKB-KW"/>
</dbReference>
<dbReference type="InterPro" id="IPR021190">
    <property type="entry name" value="Pept_M10A"/>
</dbReference>
<evidence type="ECO:0000256" key="22">
    <source>
        <dbReference type="PIRSR" id="PIRSR001191-1"/>
    </source>
</evidence>
<evidence type="ECO:0000256" key="26">
    <source>
        <dbReference type="PIRSR" id="PIRSR621190-4"/>
    </source>
</evidence>
<dbReference type="Gene3D" id="3.40.390.10">
    <property type="entry name" value="Collagenase (Catalytic Domain)"/>
    <property type="match status" value="1"/>
</dbReference>
<gene>
    <name evidence="31" type="primary">LOC103662452</name>
</gene>
<dbReference type="SUPFAM" id="SSF47090">
    <property type="entry name" value="PGBD-like"/>
    <property type="match status" value="1"/>
</dbReference>
<comment type="cofactor">
    <cofactor evidence="24">
        <name>Zn(2+)</name>
        <dbReference type="ChEBI" id="CHEBI:29105"/>
    </cofactor>
    <text evidence="24">Binds 2 Zn(2+) ions per subunit.</text>
</comment>
<evidence type="ECO:0000256" key="19">
    <source>
        <dbReference type="ARBA" id="ARBA00039069"/>
    </source>
</evidence>
<evidence type="ECO:0000256" key="21">
    <source>
        <dbReference type="ARBA" id="ARBA00041331"/>
    </source>
</evidence>
<dbReference type="InterPro" id="IPR001818">
    <property type="entry name" value="Pept_M10_metallopeptidase"/>
</dbReference>
<feature type="repeat" description="Hemopexin" evidence="28">
    <location>
        <begin position="367"/>
        <end position="415"/>
    </location>
</feature>
<dbReference type="PROSITE" id="PS51642">
    <property type="entry name" value="HEMOPEXIN_2"/>
    <property type="match status" value="4"/>
</dbReference>
<evidence type="ECO:0000256" key="12">
    <source>
        <dbReference type="ARBA" id="ARBA00022837"/>
    </source>
</evidence>
<dbReference type="Pfam" id="PF00045">
    <property type="entry name" value="Hemopexin"/>
    <property type="match status" value="4"/>
</dbReference>
<dbReference type="InterPro" id="IPR021158">
    <property type="entry name" value="Pept_M10A_Zn_BS"/>
</dbReference>
<dbReference type="PRINTS" id="PR00138">
    <property type="entry name" value="MATRIXIN"/>
</dbReference>
<evidence type="ECO:0000256" key="11">
    <source>
        <dbReference type="ARBA" id="ARBA00022833"/>
    </source>
</evidence>
<dbReference type="PROSITE" id="PS00546">
    <property type="entry name" value="CYSTEINE_SWITCH"/>
    <property type="match status" value="1"/>
</dbReference>
<evidence type="ECO:0000256" key="23">
    <source>
        <dbReference type="PIRSR" id="PIRSR001191-2"/>
    </source>
</evidence>
<dbReference type="GO" id="GO:0045087">
    <property type="term" value="P:innate immune response"/>
    <property type="evidence" value="ECO:0007669"/>
    <property type="project" value="UniProtKB-KW"/>
</dbReference>
<evidence type="ECO:0000313" key="31">
    <source>
        <dbReference type="Ensembl" id="ENSUMAP00000012277"/>
    </source>
</evidence>
<feature type="binding site" evidence="23">
    <location>
        <position position="221"/>
    </location>
    <ligand>
        <name>Zn(2+)</name>
        <dbReference type="ChEBI" id="CHEBI:29105"/>
        <label>2</label>
        <note>catalytic</note>
    </ligand>
</feature>
<keyword evidence="10" id="KW-0378">Hydrolase</keyword>
<dbReference type="OMA" id="NFVQQYL"/>
<keyword evidence="16" id="KW-0865">Zymogen</keyword>
<dbReference type="EC" id="3.4.24.17" evidence="19"/>
<comment type="subcellular location">
    <subcellularLocation>
        <location evidence="1">Secreted</location>
        <location evidence="1">Extracellular space</location>
        <location evidence="1">Extracellular matrix</location>
    </subcellularLocation>
</comment>
<sequence length="459" mass="51871">MQNLPALLLLCVAVCSAYPVDRAAEDEDSMELVQQYLERYYNLAKDTKAFVRRRDGGPVVDKLREMQKFLGLEVTGKLDSDTLDMMHKPRCGVPDVGDFATFPGMPKWRKTHLTYRVMNYTLDLPRDAVDSAIEKALSLWEEVTPLTFSRTDEGEADIKILFAVRDHGDFIPFDGPGKVLGHAYPPGPGIYGDAHFDDDEQWTRDTSGTNLFLVAAHELGHSLGLFHSADPRALMYPVYNAHTDPARLRLSQDDVAGIQSLYGDCPSTPAACDPSLSFDAISTLRGEILFFKDRHFWRKSLRTLEPGFYLISSFWPSLPSGLDAAYEDTSKDIVFVFKGNQFWAVKGTEAQAGYPKSIHTLGFPSTVRKIDAAIFDKEKKKTYFFVGDKYWRFDERRRSMEPGFPREIAEDFPGVDPKVDAAFEAFGFYYFFNGSSQLEFDPNARKVTHSLKGNSWLNC</sequence>
<evidence type="ECO:0000256" key="4">
    <source>
        <dbReference type="ARBA" id="ARBA00022530"/>
    </source>
</evidence>
<feature type="binding site" evidence="24">
    <location>
        <position position="167"/>
    </location>
    <ligand>
        <name>Zn(2+)</name>
        <dbReference type="ChEBI" id="CHEBI:29105"/>
        <label>1</label>
    </ligand>
</feature>
<keyword evidence="8 29" id="KW-0732">Signal</keyword>
<dbReference type="FunFam" id="3.40.390.10:FF:000007">
    <property type="entry name" value="Collagenase 3"/>
    <property type="match status" value="1"/>
</dbReference>
<evidence type="ECO:0000256" key="29">
    <source>
        <dbReference type="SAM" id="SignalP"/>
    </source>
</evidence>
<evidence type="ECO:0000256" key="24">
    <source>
        <dbReference type="PIRSR" id="PIRSR621190-2"/>
    </source>
</evidence>
<protein>
    <recommendedName>
        <fullName evidence="20">Stromelysin-1</fullName>
        <ecNumber evidence="19">3.4.24.17</ecNumber>
    </recommendedName>
    <alternativeName>
        <fullName evidence="21">Matrix metalloproteinase-3</fullName>
    </alternativeName>
</protein>
<feature type="binding site" evidence="24">
    <location>
        <position position="373"/>
    </location>
    <ligand>
        <name>Ca(2+)</name>
        <dbReference type="ChEBI" id="CHEBI:29108"/>
        <label>5</label>
    </ligand>
</feature>
<dbReference type="InterPro" id="IPR002477">
    <property type="entry name" value="Peptidoglycan-bd-like"/>
</dbReference>
<comment type="catalytic activity">
    <reaction evidence="18">
        <text>Preferential cleavage where P1', P2' and P3' are hydrophobic residues.</text>
        <dbReference type="EC" id="3.4.24.17"/>
    </reaction>
</comment>
<feature type="active site" evidence="22">
    <location>
        <position position="218"/>
    </location>
</feature>
<reference evidence="31" key="1">
    <citation type="submission" date="2019-03" db="UniProtKB">
        <authorList>
            <consortium name="Ensembl"/>
        </authorList>
    </citation>
    <scope>IDENTIFICATION</scope>
</reference>
<dbReference type="Pfam" id="PF00413">
    <property type="entry name" value="Peptidase_M10"/>
    <property type="match status" value="1"/>
</dbReference>
<feature type="signal peptide" evidence="29">
    <location>
        <begin position="1"/>
        <end position="17"/>
    </location>
</feature>
<evidence type="ECO:0000256" key="13">
    <source>
        <dbReference type="ARBA" id="ARBA00022859"/>
    </source>
</evidence>
<evidence type="ECO:0000256" key="5">
    <source>
        <dbReference type="ARBA" id="ARBA00022588"/>
    </source>
</evidence>
<feature type="binding site" evidence="24">
    <location>
        <position position="420"/>
    </location>
    <ligand>
        <name>Ca(2+)</name>
        <dbReference type="ChEBI" id="CHEBI:29108"/>
        <label>4</label>
    </ligand>
</feature>
<dbReference type="SMART" id="SM00235">
    <property type="entry name" value="ZnMc"/>
    <property type="match status" value="1"/>
</dbReference>
<dbReference type="Ensembl" id="ENSUMAT00000014582.1">
    <property type="protein sequence ID" value="ENSUMAP00000012277.1"/>
    <property type="gene ID" value="ENSUMAG00000009143.1"/>
</dbReference>
<dbReference type="GO" id="GO:0030198">
    <property type="term" value="P:extracellular matrix organization"/>
    <property type="evidence" value="ECO:0007669"/>
    <property type="project" value="TreeGrafter"/>
</dbReference>
<feature type="binding site" evidence="24">
    <location>
        <position position="200"/>
    </location>
    <ligand>
        <name>Ca(2+)</name>
        <dbReference type="ChEBI" id="CHEBI:29108"/>
        <label>3</label>
    </ligand>
</feature>
<keyword evidence="12 24" id="KW-0106">Calcium</keyword>
<dbReference type="Pfam" id="PF01471">
    <property type="entry name" value="PG_binding_1"/>
    <property type="match status" value="1"/>
</dbReference>
<dbReference type="SUPFAM" id="SSF50923">
    <property type="entry name" value="Hemopexin-like domain"/>
    <property type="match status" value="1"/>
</dbReference>
<keyword evidence="3" id="KW-0964">Secreted</keyword>
<keyword evidence="7 23" id="KW-0479">Metal-binding</keyword>
<keyword evidence="4" id="KW-0272">Extracellular matrix</keyword>
<keyword evidence="6" id="KW-0645">Protease</keyword>
<organism evidence="31">
    <name type="scientific">Ursus maritimus</name>
    <name type="common">Polar bear</name>
    <name type="synonym">Thalarctos maritimus</name>
    <dbReference type="NCBI Taxonomy" id="29073"/>
    <lineage>
        <taxon>Eukaryota</taxon>
        <taxon>Metazoa</taxon>
        <taxon>Chordata</taxon>
        <taxon>Craniata</taxon>
        <taxon>Vertebrata</taxon>
        <taxon>Euteleostomi</taxon>
        <taxon>Mammalia</taxon>
        <taxon>Eutheria</taxon>
        <taxon>Laurasiatheria</taxon>
        <taxon>Carnivora</taxon>
        <taxon>Caniformia</taxon>
        <taxon>Ursidae</taxon>
        <taxon>Ursus</taxon>
    </lineage>
</organism>
<feature type="binding site" evidence="24">
    <location>
        <position position="182"/>
    </location>
    <ligand>
        <name>Zn(2+)</name>
        <dbReference type="ChEBI" id="CHEBI:29105"/>
        <label>1</label>
    </ligand>
</feature>
<feature type="repeat" description="Hemopexin" evidence="28">
    <location>
        <begin position="319"/>
        <end position="365"/>
    </location>
</feature>
<dbReference type="SUPFAM" id="SSF55486">
    <property type="entry name" value="Metalloproteases ('zincins'), catalytic domain"/>
    <property type="match status" value="1"/>
</dbReference>
<evidence type="ECO:0000256" key="1">
    <source>
        <dbReference type="ARBA" id="ARBA00004498"/>
    </source>
</evidence>
<keyword evidence="11 23" id="KW-0862">Zinc</keyword>
<dbReference type="AlphaFoldDB" id="A0A452TVJ3"/>
<feature type="binding site" description="in inhibited form" evidence="24">
    <location>
        <position position="91"/>
    </location>
    <ligand>
        <name>Zn(2+)</name>
        <dbReference type="ChEBI" id="CHEBI:29105"/>
        <label>2</label>
        <note>catalytic</note>
    </ligand>
</feature>
<comment type="cofactor">
    <cofactor evidence="24">
        <name>Ca(2+)</name>
        <dbReference type="ChEBI" id="CHEBI:29108"/>
    </cofactor>
    <text evidence="24">Can bind about 5 Ca(2+) ions per subunit.</text>
</comment>
<dbReference type="GO" id="GO:0030574">
    <property type="term" value="P:collagen catabolic process"/>
    <property type="evidence" value="ECO:0007669"/>
    <property type="project" value="UniProtKB-KW"/>
</dbReference>
<dbReference type="PIRSF" id="PIRSF001191">
    <property type="entry name" value="Peptidase_M10A_matrix"/>
    <property type="match status" value="1"/>
</dbReference>
<feature type="chain" id="PRO_5019058441" description="Stromelysin-1" evidence="29">
    <location>
        <begin position="18"/>
        <end position="459"/>
    </location>
</feature>
<comment type="similarity">
    <text evidence="2">Belongs to the peptidase M10A family.</text>
</comment>
<evidence type="ECO:0000256" key="14">
    <source>
        <dbReference type="ARBA" id="ARBA00023049"/>
    </source>
</evidence>
<keyword evidence="17 25" id="KW-1015">Disulfide bond</keyword>
<feature type="binding site" evidence="24">
    <location>
        <position position="123"/>
    </location>
    <ligand>
        <name>Ca(2+)</name>
        <dbReference type="ChEBI" id="CHEBI:29108"/>
        <label>1</label>
    </ligand>
</feature>
<feature type="binding site" evidence="24">
    <location>
        <position position="169"/>
    </location>
    <ligand>
        <name>Zn(2+)</name>
        <dbReference type="ChEBI" id="CHEBI:29105"/>
        <label>1</label>
    </ligand>
</feature>
<dbReference type="InterPro" id="IPR036365">
    <property type="entry name" value="PGBD-like_sf"/>
</dbReference>
<dbReference type="InterPro" id="IPR024079">
    <property type="entry name" value="MetalloPept_cat_dom_sf"/>
</dbReference>
<dbReference type="PROSITE" id="PS00024">
    <property type="entry name" value="HEMOPEXIN"/>
    <property type="match status" value="1"/>
</dbReference>
<evidence type="ECO:0000256" key="3">
    <source>
        <dbReference type="ARBA" id="ARBA00022525"/>
    </source>
</evidence>
<keyword evidence="15" id="KW-0177">Collagen degradation</keyword>
<feature type="binding site" evidence="23">
    <location>
        <position position="217"/>
    </location>
    <ligand>
        <name>Zn(2+)</name>
        <dbReference type="ChEBI" id="CHEBI:29105"/>
        <label>2</label>
        <note>catalytic</note>
    </ligand>
</feature>
<keyword evidence="13" id="KW-0391">Immunity</keyword>
<dbReference type="InterPro" id="IPR000585">
    <property type="entry name" value="Hemopexin-like_dom"/>
</dbReference>
<feature type="repeat" description="Hemopexin" evidence="28">
    <location>
        <begin position="269"/>
        <end position="318"/>
    </location>
</feature>
<dbReference type="GO" id="GO:0004222">
    <property type="term" value="F:metalloendopeptidase activity"/>
    <property type="evidence" value="ECO:0007669"/>
    <property type="project" value="UniProtKB-EC"/>
</dbReference>
<feature type="short sequence motif" description="Cysteine switch" evidence="27">
    <location>
        <begin position="89"/>
        <end position="96"/>
    </location>
</feature>
<feature type="binding site" evidence="24">
    <location>
        <position position="157"/>
    </location>
    <ligand>
        <name>Ca(2+)</name>
        <dbReference type="ChEBI" id="CHEBI:29108"/>
        <label>2</label>
    </ligand>
</feature>
<dbReference type="InterPro" id="IPR006026">
    <property type="entry name" value="Peptidase_Metallo"/>
</dbReference>
<feature type="binding site" evidence="24">
    <location>
        <position position="193"/>
    </location>
    <ligand>
        <name>Ca(2+)</name>
        <dbReference type="ChEBI" id="CHEBI:29108"/>
        <label>2</label>
    </ligand>
</feature>
<dbReference type="CDD" id="cd00094">
    <property type="entry name" value="HX"/>
    <property type="match status" value="1"/>
</dbReference>
<dbReference type="CDD" id="cd04278">
    <property type="entry name" value="ZnMc_MMP"/>
    <property type="match status" value="1"/>
</dbReference>
<feature type="binding site" evidence="24">
    <location>
        <position position="279"/>
    </location>
    <ligand>
        <name>Ca(2+)</name>
        <dbReference type="ChEBI" id="CHEBI:29108"/>
        <label>4</label>
    </ligand>
</feature>
<feature type="binding site" evidence="24">
    <location>
        <position position="235"/>
    </location>
    <ligand>
        <name>Zn(2+)</name>
        <dbReference type="ChEBI" id="CHEBI:29105"/>
        <label>2</label>
        <note>catalytic</note>
    </ligand>
</feature>
<feature type="binding site" evidence="24">
    <location>
        <position position="200"/>
    </location>
    <ligand>
        <name>Ca(2+)</name>
        <dbReference type="ChEBI" id="CHEBI:29108"/>
        <label>1</label>
    </ligand>
</feature>
<evidence type="ECO:0000256" key="25">
    <source>
        <dbReference type="PIRSR" id="PIRSR621190-3"/>
    </source>
</evidence>
<evidence type="ECO:0000256" key="27">
    <source>
        <dbReference type="PIRSR" id="PIRSR621190-5"/>
    </source>
</evidence>
<dbReference type="FunFam" id="2.110.10.10:FF:000002">
    <property type="entry name" value="Matrix metallopeptidase 3"/>
    <property type="match status" value="1"/>
</dbReference>